<dbReference type="SMART" id="SM00028">
    <property type="entry name" value="TPR"/>
    <property type="match status" value="3"/>
</dbReference>
<evidence type="ECO:0000313" key="2">
    <source>
        <dbReference type="Proteomes" id="UP001597012"/>
    </source>
</evidence>
<gene>
    <name evidence="1" type="ORF">ACFQZJ_17460</name>
</gene>
<reference evidence="2" key="1">
    <citation type="journal article" date="2019" name="Int. J. Syst. Evol. Microbiol.">
        <title>The Global Catalogue of Microorganisms (GCM) 10K type strain sequencing project: providing services to taxonomists for standard genome sequencing and annotation.</title>
        <authorList>
            <consortium name="The Broad Institute Genomics Platform"/>
            <consortium name="The Broad Institute Genome Sequencing Center for Infectious Disease"/>
            <person name="Wu L."/>
            <person name="Ma J."/>
        </authorList>
    </citation>
    <scope>NUCLEOTIDE SEQUENCE [LARGE SCALE GENOMIC DNA]</scope>
    <source>
        <strain evidence="2">CCUG 61948</strain>
    </source>
</reference>
<proteinExistence type="predicted"/>
<comment type="caution">
    <text evidence="1">The sequence shown here is derived from an EMBL/GenBank/DDBJ whole genome shotgun (WGS) entry which is preliminary data.</text>
</comment>
<sequence length="325" mass="37232">MMKIVAGKALILFLPVIASLLFINCKDTKKNNQERKKVVAEKPVIFTTPLNKTIVIAEPSEKLMGQYKEAKEKYDSNAANVESLIWYGRRTAYLGRYNEAIAIYSEGIKKHPQEPRLYRHRGHRYISIRKFKEAISDLEKAGQLIQGTDNEIEPDGMPNAQNIPVSTLHGNIWYHLGLAYYLEHNYQKAFDAFVKCRESSDLPDNIVSSTHWLYMIQRRLGNETMAQEILKPITAKMKVIENQSYHELCKLYKALIPVDSLLRTETGNPSNDAVAYGLSNWYFYHNDKETAKNLMTNLVESPSWSSFGYIAAESDLIQYFGKGHP</sequence>
<dbReference type="Proteomes" id="UP001597012">
    <property type="component" value="Unassembled WGS sequence"/>
</dbReference>
<dbReference type="EMBL" id="JBHTHY010000022">
    <property type="protein sequence ID" value="MFD0799263.1"/>
    <property type="molecule type" value="Genomic_DNA"/>
</dbReference>
<evidence type="ECO:0000313" key="1">
    <source>
        <dbReference type="EMBL" id="MFD0799263.1"/>
    </source>
</evidence>
<name>A0ABW3B827_9FLAO</name>
<protein>
    <submittedName>
        <fullName evidence="1">Tetratricopeptide repeat protein</fullName>
    </submittedName>
</protein>
<accession>A0ABW3B827</accession>
<organism evidence="1 2">
    <name type="scientific">Maribacter chungangensis</name>
    <dbReference type="NCBI Taxonomy" id="1069117"/>
    <lineage>
        <taxon>Bacteria</taxon>
        <taxon>Pseudomonadati</taxon>
        <taxon>Bacteroidota</taxon>
        <taxon>Flavobacteriia</taxon>
        <taxon>Flavobacteriales</taxon>
        <taxon>Flavobacteriaceae</taxon>
        <taxon>Maribacter</taxon>
    </lineage>
</organism>
<dbReference type="InterPro" id="IPR019734">
    <property type="entry name" value="TPR_rpt"/>
</dbReference>
<dbReference type="InterPro" id="IPR011990">
    <property type="entry name" value="TPR-like_helical_dom_sf"/>
</dbReference>
<dbReference type="RefSeq" id="WP_379936198.1">
    <property type="nucleotide sequence ID" value="NZ_JBHTHY010000022.1"/>
</dbReference>
<dbReference type="SUPFAM" id="SSF48452">
    <property type="entry name" value="TPR-like"/>
    <property type="match status" value="1"/>
</dbReference>
<dbReference type="Gene3D" id="1.25.40.10">
    <property type="entry name" value="Tetratricopeptide repeat domain"/>
    <property type="match status" value="1"/>
</dbReference>
<keyword evidence="2" id="KW-1185">Reference proteome</keyword>